<dbReference type="InterPro" id="IPR001841">
    <property type="entry name" value="Znf_RING"/>
</dbReference>
<evidence type="ECO:0000313" key="2">
    <source>
        <dbReference type="EMBL" id="ORY15125.1"/>
    </source>
</evidence>
<sequence length="109" mass="12596">MDTIPVENTRCPHCWTDLGTEEAEYDQPNPEEPENLTLLRELPFQIWRNCNDPVRTICGHIFGKSCLAQSLLESQNCPICRRSFNADAQIKEKRRLDASTRPRDLHMVA</sequence>
<dbReference type="OrthoDB" id="5396564at2759"/>
<dbReference type="EMBL" id="MCFA01000027">
    <property type="protein sequence ID" value="ORY15125.1"/>
    <property type="molecule type" value="Genomic_DNA"/>
</dbReference>
<proteinExistence type="predicted"/>
<dbReference type="AlphaFoldDB" id="A0A1Y1ZZC6"/>
<accession>A0A1Y1ZZC6</accession>
<protein>
    <recommendedName>
        <fullName evidence="1">RING-type domain-containing protein</fullName>
    </recommendedName>
</protein>
<evidence type="ECO:0000259" key="1">
    <source>
        <dbReference type="Pfam" id="PF13639"/>
    </source>
</evidence>
<dbReference type="Proteomes" id="UP000193144">
    <property type="component" value="Unassembled WGS sequence"/>
</dbReference>
<organism evidence="2 3">
    <name type="scientific">Clohesyomyces aquaticus</name>
    <dbReference type="NCBI Taxonomy" id="1231657"/>
    <lineage>
        <taxon>Eukaryota</taxon>
        <taxon>Fungi</taxon>
        <taxon>Dikarya</taxon>
        <taxon>Ascomycota</taxon>
        <taxon>Pezizomycotina</taxon>
        <taxon>Dothideomycetes</taxon>
        <taxon>Pleosporomycetidae</taxon>
        <taxon>Pleosporales</taxon>
        <taxon>Lindgomycetaceae</taxon>
        <taxon>Clohesyomyces</taxon>
    </lineage>
</organism>
<comment type="caution">
    <text evidence="2">The sequence shown here is derived from an EMBL/GenBank/DDBJ whole genome shotgun (WGS) entry which is preliminary data.</text>
</comment>
<evidence type="ECO:0000313" key="3">
    <source>
        <dbReference type="Proteomes" id="UP000193144"/>
    </source>
</evidence>
<reference evidence="2 3" key="1">
    <citation type="submission" date="2016-07" db="EMBL/GenBank/DDBJ databases">
        <title>Pervasive Adenine N6-methylation of Active Genes in Fungi.</title>
        <authorList>
            <consortium name="DOE Joint Genome Institute"/>
            <person name="Mondo S.J."/>
            <person name="Dannebaum R.O."/>
            <person name="Kuo R.C."/>
            <person name="Labutti K."/>
            <person name="Haridas S."/>
            <person name="Kuo A."/>
            <person name="Salamov A."/>
            <person name="Ahrendt S.R."/>
            <person name="Lipzen A."/>
            <person name="Sullivan W."/>
            <person name="Andreopoulos W.B."/>
            <person name="Clum A."/>
            <person name="Lindquist E."/>
            <person name="Daum C."/>
            <person name="Ramamoorthy G.K."/>
            <person name="Gryganskyi A."/>
            <person name="Culley D."/>
            <person name="Magnuson J.K."/>
            <person name="James T.Y."/>
            <person name="O'Malley M.A."/>
            <person name="Stajich J.E."/>
            <person name="Spatafora J.W."/>
            <person name="Visel A."/>
            <person name="Grigoriev I.V."/>
        </authorList>
    </citation>
    <scope>NUCLEOTIDE SEQUENCE [LARGE SCALE GENOMIC DNA]</scope>
    <source>
        <strain evidence="2 3">CBS 115471</strain>
    </source>
</reference>
<gene>
    <name evidence="2" type="ORF">BCR34DRAFT_189402</name>
</gene>
<dbReference type="Pfam" id="PF13639">
    <property type="entry name" value="zf-RING_2"/>
    <property type="match status" value="1"/>
</dbReference>
<keyword evidence="3" id="KW-1185">Reference proteome</keyword>
<name>A0A1Y1ZZC6_9PLEO</name>
<dbReference type="InterPro" id="IPR013083">
    <property type="entry name" value="Znf_RING/FYVE/PHD"/>
</dbReference>
<feature type="domain" description="RING-type" evidence="1">
    <location>
        <begin position="52"/>
        <end position="81"/>
    </location>
</feature>
<dbReference type="SUPFAM" id="SSF57850">
    <property type="entry name" value="RING/U-box"/>
    <property type="match status" value="1"/>
</dbReference>
<dbReference type="Gene3D" id="3.30.40.10">
    <property type="entry name" value="Zinc/RING finger domain, C3HC4 (zinc finger)"/>
    <property type="match status" value="1"/>
</dbReference>